<dbReference type="Gene3D" id="3.20.20.190">
    <property type="entry name" value="Phosphatidylinositol (PI) phosphodiesterase"/>
    <property type="match status" value="1"/>
</dbReference>
<accession>A0ABS4ULL7</accession>
<dbReference type="Proteomes" id="UP000755585">
    <property type="component" value="Unassembled WGS sequence"/>
</dbReference>
<dbReference type="RefSeq" id="WP_209695288.1">
    <property type="nucleotide sequence ID" value="NZ_BAAAVU010000014.1"/>
</dbReference>
<gene>
    <name evidence="2" type="ORF">JOF29_003640</name>
</gene>
<evidence type="ECO:0000313" key="2">
    <source>
        <dbReference type="EMBL" id="MBP2352557.1"/>
    </source>
</evidence>
<dbReference type="InterPro" id="IPR000760">
    <property type="entry name" value="Inositol_monophosphatase-like"/>
</dbReference>
<comment type="caution">
    <text evidence="2">The sequence shown here is derived from an EMBL/GenBank/DDBJ whole genome shotgun (WGS) entry which is preliminary data.</text>
</comment>
<dbReference type="PRINTS" id="PR00377">
    <property type="entry name" value="IMPHPHTASES"/>
</dbReference>
<dbReference type="InterPro" id="IPR017946">
    <property type="entry name" value="PLC-like_Pdiesterase_TIM-brl"/>
</dbReference>
<dbReference type="EMBL" id="JAGINT010000001">
    <property type="protein sequence ID" value="MBP2352557.1"/>
    <property type="molecule type" value="Genomic_DNA"/>
</dbReference>
<dbReference type="Gene3D" id="3.30.540.10">
    <property type="entry name" value="Fructose-1,6-Bisphosphatase, subunit A, domain 1"/>
    <property type="match status" value="1"/>
</dbReference>
<protein>
    <submittedName>
        <fullName evidence="2">Fructose-1,6-bisphosphatase/inositol monophosphatase family enzyme/glycerophosphoryl diester phosphodiesterase</fullName>
    </submittedName>
</protein>
<evidence type="ECO:0000313" key="3">
    <source>
        <dbReference type="Proteomes" id="UP000755585"/>
    </source>
</evidence>
<dbReference type="InterPro" id="IPR030395">
    <property type="entry name" value="GP_PDE_dom"/>
</dbReference>
<dbReference type="Gene3D" id="3.40.190.80">
    <property type="match status" value="1"/>
</dbReference>
<dbReference type="PROSITE" id="PS51704">
    <property type="entry name" value="GP_PDE"/>
    <property type="match status" value="1"/>
</dbReference>
<proteinExistence type="predicted"/>
<keyword evidence="3" id="KW-1185">Reference proteome</keyword>
<dbReference type="CDD" id="cd08556">
    <property type="entry name" value="GDPD"/>
    <property type="match status" value="1"/>
</dbReference>
<evidence type="ECO:0000259" key="1">
    <source>
        <dbReference type="PROSITE" id="PS51704"/>
    </source>
</evidence>
<dbReference type="SUPFAM" id="SSF56655">
    <property type="entry name" value="Carbohydrate phosphatase"/>
    <property type="match status" value="1"/>
</dbReference>
<dbReference type="SUPFAM" id="SSF51695">
    <property type="entry name" value="PLC-like phosphodiesterases"/>
    <property type="match status" value="1"/>
</dbReference>
<dbReference type="PANTHER" id="PTHR20854">
    <property type="entry name" value="INOSITOL MONOPHOSPHATASE"/>
    <property type="match status" value="1"/>
</dbReference>
<dbReference type="PANTHER" id="PTHR20854:SF4">
    <property type="entry name" value="INOSITOL-1-MONOPHOSPHATASE-RELATED"/>
    <property type="match status" value="1"/>
</dbReference>
<sequence>MLITAHRGDVERYRENTLAAVRSAVENGADLVEIDVRVTRDGRVVLLHDATLERLWGVDRAVSQVDWAEVSGLGDGDDRIPLLADALAVVAGTSATLLIDMSDPDCAAPAVAVVREVPNARVAWCGDVDAMRTVRELAADARIWLPWDRRDLPPADLVAALRPDVVNSAYIFLSPALVEAAHAAGARMACWTVDDEDAMRWVLATGADAVTTNRLRVLQGVVAEGPESWSAAPRPALLTYDELEAAVAVAHELARWAVDYTSSAELGVIRTKAHAADHVTAVDVAVEQHVREVIAERLPGHLVVGEELGGVAQPGTPCWYVDPVDGTANLANGMPWTAFSLALAIDREPLVAVVGDAWHGQVFGAVAGRGAERDGVRLELPPAESASLTGTMVSTELLGHETWPGMVEFFDALRDRFCTVRVMGSGTLSLTGPAAGRGAGSVIERFSPIDHLAAALIVREAGGVLLDDAGNETVWPTAGGILAARPEYAAELYAVWSAARG</sequence>
<dbReference type="Pfam" id="PF00459">
    <property type="entry name" value="Inositol_P"/>
    <property type="match status" value="1"/>
</dbReference>
<feature type="domain" description="GP-PDE" evidence="1">
    <location>
        <begin position="1"/>
        <end position="222"/>
    </location>
</feature>
<dbReference type="Pfam" id="PF03009">
    <property type="entry name" value="GDPD"/>
    <property type="match status" value="1"/>
</dbReference>
<name>A0ABS4ULL7_9ACTN</name>
<organism evidence="2 3">
    <name type="scientific">Kribbella aluminosa</name>
    <dbReference type="NCBI Taxonomy" id="416017"/>
    <lineage>
        <taxon>Bacteria</taxon>
        <taxon>Bacillati</taxon>
        <taxon>Actinomycetota</taxon>
        <taxon>Actinomycetes</taxon>
        <taxon>Propionibacteriales</taxon>
        <taxon>Kribbellaceae</taxon>
        <taxon>Kribbella</taxon>
    </lineage>
</organism>
<reference evidence="2 3" key="1">
    <citation type="submission" date="2021-03" db="EMBL/GenBank/DDBJ databases">
        <title>Sequencing the genomes of 1000 actinobacteria strains.</title>
        <authorList>
            <person name="Klenk H.-P."/>
        </authorList>
    </citation>
    <scope>NUCLEOTIDE SEQUENCE [LARGE SCALE GENOMIC DNA]</scope>
    <source>
        <strain evidence="2 3">DSM 18824</strain>
    </source>
</reference>